<evidence type="ECO:0000313" key="5">
    <source>
        <dbReference type="EMBL" id="GLW66815.1"/>
    </source>
</evidence>
<dbReference type="GO" id="GO:0000976">
    <property type="term" value="F:transcription cis-regulatory region binding"/>
    <property type="evidence" value="ECO:0007669"/>
    <property type="project" value="TreeGrafter"/>
</dbReference>
<dbReference type="EMBL" id="BSRZ01000017">
    <property type="protein sequence ID" value="GLW66815.1"/>
    <property type="molecule type" value="Genomic_DNA"/>
</dbReference>
<dbReference type="InterPro" id="IPR009057">
    <property type="entry name" value="Homeodomain-like_sf"/>
</dbReference>
<dbReference type="AlphaFoldDB" id="A0A9W6UZI6"/>
<proteinExistence type="predicted"/>
<keyword evidence="6" id="KW-1185">Reference proteome</keyword>
<organism evidence="5 6">
    <name type="scientific">Actinomadura rubrobrunea</name>
    <dbReference type="NCBI Taxonomy" id="115335"/>
    <lineage>
        <taxon>Bacteria</taxon>
        <taxon>Bacillati</taxon>
        <taxon>Actinomycetota</taxon>
        <taxon>Actinomycetes</taxon>
        <taxon>Streptosporangiales</taxon>
        <taxon>Thermomonosporaceae</taxon>
        <taxon>Actinomadura</taxon>
    </lineage>
</organism>
<dbReference type="PANTHER" id="PTHR30055">
    <property type="entry name" value="HTH-TYPE TRANSCRIPTIONAL REGULATOR RUTR"/>
    <property type="match status" value="1"/>
</dbReference>
<reference evidence="5" key="1">
    <citation type="submission" date="2023-02" db="EMBL/GenBank/DDBJ databases">
        <title>Actinomadura rubrobrunea NBRC 14622.</title>
        <authorList>
            <person name="Ichikawa N."/>
            <person name="Sato H."/>
            <person name="Tonouchi N."/>
        </authorList>
    </citation>
    <scope>NUCLEOTIDE SEQUENCE</scope>
    <source>
        <strain evidence="5">NBRC 14622</strain>
    </source>
</reference>
<feature type="region of interest" description="Disordered" evidence="3">
    <location>
        <begin position="1"/>
        <end position="23"/>
    </location>
</feature>
<dbReference type="Proteomes" id="UP001165124">
    <property type="component" value="Unassembled WGS sequence"/>
</dbReference>
<evidence type="ECO:0000256" key="3">
    <source>
        <dbReference type="SAM" id="MobiDB-lite"/>
    </source>
</evidence>
<dbReference type="Pfam" id="PF00440">
    <property type="entry name" value="TetR_N"/>
    <property type="match status" value="1"/>
</dbReference>
<sequence>MAAPLRARATSRSESETRMTTERRPVREALLDAAAEILTRDGYRGLRMRDVAEAAGVSRQTVYNEFGDKWGLVQAVVVRLNDRYLDGIDRVLSEHDDLYSAVAAAVVYTIETAADDPIHKTVLTGAGGDELLPLLTTQAEPLLFTARARLVEHAGAQWPDLDRRALAEMADTAVRLTMSHMMLPDQPPERVGHLIARIVTRYLAAADRPDRPDASSGPAADADS</sequence>
<accession>A0A9W6UZI6</accession>
<evidence type="ECO:0000259" key="4">
    <source>
        <dbReference type="PROSITE" id="PS50977"/>
    </source>
</evidence>
<evidence type="ECO:0000256" key="1">
    <source>
        <dbReference type="ARBA" id="ARBA00023125"/>
    </source>
</evidence>
<protein>
    <recommendedName>
        <fullName evidence="4">HTH tetR-type domain-containing protein</fullName>
    </recommendedName>
</protein>
<name>A0A9W6UZI6_9ACTN</name>
<evidence type="ECO:0000256" key="2">
    <source>
        <dbReference type="PROSITE-ProRule" id="PRU00335"/>
    </source>
</evidence>
<dbReference type="InterPro" id="IPR040611">
    <property type="entry name" value="AlkX_C"/>
</dbReference>
<dbReference type="PROSITE" id="PS50977">
    <property type="entry name" value="HTH_TETR_2"/>
    <property type="match status" value="1"/>
</dbReference>
<evidence type="ECO:0000313" key="6">
    <source>
        <dbReference type="Proteomes" id="UP001165124"/>
    </source>
</evidence>
<feature type="compositionally biased region" description="Basic and acidic residues" evidence="3">
    <location>
        <begin position="11"/>
        <end position="23"/>
    </location>
</feature>
<dbReference type="InterPro" id="IPR050109">
    <property type="entry name" value="HTH-type_TetR-like_transc_reg"/>
</dbReference>
<dbReference type="Pfam" id="PF18556">
    <property type="entry name" value="TetR_C_35"/>
    <property type="match status" value="1"/>
</dbReference>
<dbReference type="PANTHER" id="PTHR30055:SF146">
    <property type="entry name" value="HTH-TYPE TRANSCRIPTIONAL DUAL REGULATOR CECR"/>
    <property type="match status" value="1"/>
</dbReference>
<feature type="DNA-binding region" description="H-T-H motif" evidence="2">
    <location>
        <begin position="47"/>
        <end position="66"/>
    </location>
</feature>
<gene>
    <name evidence="5" type="ORF">Arub01_50590</name>
</gene>
<feature type="compositionally biased region" description="Low complexity" evidence="3">
    <location>
        <begin position="1"/>
        <end position="10"/>
    </location>
</feature>
<dbReference type="GO" id="GO:0003700">
    <property type="term" value="F:DNA-binding transcription factor activity"/>
    <property type="evidence" value="ECO:0007669"/>
    <property type="project" value="TreeGrafter"/>
</dbReference>
<comment type="caution">
    <text evidence="5">The sequence shown here is derived from an EMBL/GenBank/DDBJ whole genome shotgun (WGS) entry which is preliminary data.</text>
</comment>
<dbReference type="SUPFAM" id="SSF46689">
    <property type="entry name" value="Homeodomain-like"/>
    <property type="match status" value="1"/>
</dbReference>
<keyword evidence="1 2" id="KW-0238">DNA-binding</keyword>
<dbReference type="InterPro" id="IPR001647">
    <property type="entry name" value="HTH_TetR"/>
</dbReference>
<dbReference type="PRINTS" id="PR00455">
    <property type="entry name" value="HTHTETR"/>
</dbReference>
<feature type="domain" description="HTH tetR-type" evidence="4">
    <location>
        <begin position="24"/>
        <end position="84"/>
    </location>
</feature>
<dbReference type="Gene3D" id="1.10.357.10">
    <property type="entry name" value="Tetracycline Repressor, domain 2"/>
    <property type="match status" value="1"/>
</dbReference>